<name>A0A9D4FMW3_DREPO</name>
<reference evidence="1" key="1">
    <citation type="journal article" date="2019" name="bioRxiv">
        <title>The Genome of the Zebra Mussel, Dreissena polymorpha: A Resource for Invasive Species Research.</title>
        <authorList>
            <person name="McCartney M.A."/>
            <person name="Auch B."/>
            <person name="Kono T."/>
            <person name="Mallez S."/>
            <person name="Zhang Y."/>
            <person name="Obille A."/>
            <person name="Becker A."/>
            <person name="Abrahante J.E."/>
            <person name="Garbe J."/>
            <person name="Badalamenti J.P."/>
            <person name="Herman A."/>
            <person name="Mangelson H."/>
            <person name="Liachko I."/>
            <person name="Sullivan S."/>
            <person name="Sone E.D."/>
            <person name="Koren S."/>
            <person name="Silverstein K.A.T."/>
            <person name="Beckman K.B."/>
            <person name="Gohl D.M."/>
        </authorList>
    </citation>
    <scope>NUCLEOTIDE SEQUENCE</scope>
    <source>
        <strain evidence="1">Duluth1</strain>
        <tissue evidence="1">Whole animal</tissue>
    </source>
</reference>
<keyword evidence="2" id="KW-1185">Reference proteome</keyword>
<gene>
    <name evidence="1" type="ORF">DPMN_154584</name>
</gene>
<evidence type="ECO:0000313" key="1">
    <source>
        <dbReference type="EMBL" id="KAH3800941.1"/>
    </source>
</evidence>
<comment type="caution">
    <text evidence="1">The sequence shown here is derived from an EMBL/GenBank/DDBJ whole genome shotgun (WGS) entry which is preliminary data.</text>
</comment>
<organism evidence="1 2">
    <name type="scientific">Dreissena polymorpha</name>
    <name type="common">Zebra mussel</name>
    <name type="synonym">Mytilus polymorpha</name>
    <dbReference type="NCBI Taxonomy" id="45954"/>
    <lineage>
        <taxon>Eukaryota</taxon>
        <taxon>Metazoa</taxon>
        <taxon>Spiralia</taxon>
        <taxon>Lophotrochozoa</taxon>
        <taxon>Mollusca</taxon>
        <taxon>Bivalvia</taxon>
        <taxon>Autobranchia</taxon>
        <taxon>Heteroconchia</taxon>
        <taxon>Euheterodonta</taxon>
        <taxon>Imparidentia</taxon>
        <taxon>Neoheterodontei</taxon>
        <taxon>Myida</taxon>
        <taxon>Dreissenoidea</taxon>
        <taxon>Dreissenidae</taxon>
        <taxon>Dreissena</taxon>
    </lineage>
</organism>
<reference evidence="1" key="2">
    <citation type="submission" date="2020-11" db="EMBL/GenBank/DDBJ databases">
        <authorList>
            <person name="McCartney M.A."/>
            <person name="Auch B."/>
            <person name="Kono T."/>
            <person name="Mallez S."/>
            <person name="Becker A."/>
            <person name="Gohl D.M."/>
            <person name="Silverstein K.A.T."/>
            <person name="Koren S."/>
            <person name="Bechman K.B."/>
            <person name="Herman A."/>
            <person name="Abrahante J.E."/>
            <person name="Garbe J."/>
        </authorList>
    </citation>
    <scope>NUCLEOTIDE SEQUENCE</scope>
    <source>
        <strain evidence="1">Duluth1</strain>
        <tissue evidence="1">Whole animal</tissue>
    </source>
</reference>
<sequence>MNRTFSPKPRRKQIVTLSDASLATTGLPTKVRSGFEPESTPEPSDDIDHMILAWVALPI</sequence>
<protein>
    <submittedName>
        <fullName evidence="1">Uncharacterized protein</fullName>
    </submittedName>
</protein>
<evidence type="ECO:0000313" key="2">
    <source>
        <dbReference type="Proteomes" id="UP000828390"/>
    </source>
</evidence>
<accession>A0A9D4FMW3</accession>
<dbReference type="AlphaFoldDB" id="A0A9D4FMW3"/>
<proteinExistence type="predicted"/>
<dbReference type="EMBL" id="JAIWYP010000007">
    <property type="protein sequence ID" value="KAH3800941.1"/>
    <property type="molecule type" value="Genomic_DNA"/>
</dbReference>
<dbReference type="Proteomes" id="UP000828390">
    <property type="component" value="Unassembled WGS sequence"/>
</dbReference>